<dbReference type="InterPro" id="IPR003333">
    <property type="entry name" value="CMAS"/>
</dbReference>
<protein>
    <submittedName>
        <fullName evidence="7">Cyclopropane-fatty-acyl-phospholipid synthase</fullName>
    </submittedName>
</protein>
<keyword evidence="3" id="KW-0808">Transferase</keyword>
<dbReference type="GO" id="GO:0008168">
    <property type="term" value="F:methyltransferase activity"/>
    <property type="evidence" value="ECO:0007669"/>
    <property type="project" value="UniProtKB-KW"/>
</dbReference>
<feature type="active site" evidence="6">
    <location>
        <position position="388"/>
    </location>
</feature>
<dbReference type="SUPFAM" id="SSF53335">
    <property type="entry name" value="S-adenosyl-L-methionine-dependent methyltransferases"/>
    <property type="match status" value="1"/>
</dbReference>
<sequence length="420" mass="48438">MENTQNLTSPITFSWWTTKCRKALFSVLNDMQQAYIEIHEGKDVHCLGNREAKLSAQITVLDPSLYSDVIKNGSIGAGEAYIAQKWSSPDLTKVIQVFARQQQQLDKLESSRPWLNKLKNGLFHFRNRNSQQGSKKNILAHYDLSNHLYSQFLDNTMTYSSAIYTDENCDLEQAQQNKLKIICEKLALHKDDHLIEIGTGWGGLAIYAASHYGCKVTTTTISNAQYDYAVEQVNARGLQERITLLKQDYRTLDGQYDKLVSIEMIEAVGHEYLPEFFKKCHSLLKDSGKMLLQAITIADSRYDQYRNSVDFIQRYIFPGGCLPSVSVMAHHIAQQSDMVVESVTDIGLHYARTLHDWREAFHRNWPNLNKEHFDQQFKRLWDFYLCYCEGAFIERVISTHHVVARKPQYLGQDDARILAY</sequence>
<dbReference type="InterPro" id="IPR029063">
    <property type="entry name" value="SAM-dependent_MTases_sf"/>
</dbReference>
<dbReference type="EMBL" id="LSNE01000003">
    <property type="protein sequence ID" value="KXI29933.1"/>
    <property type="molecule type" value="Genomic_DNA"/>
</dbReference>
<keyword evidence="4" id="KW-0949">S-adenosyl-L-methionine</keyword>
<dbReference type="GO" id="GO:0032259">
    <property type="term" value="P:methylation"/>
    <property type="evidence" value="ECO:0007669"/>
    <property type="project" value="UniProtKB-KW"/>
</dbReference>
<evidence type="ECO:0000256" key="1">
    <source>
        <dbReference type="ARBA" id="ARBA00010815"/>
    </source>
</evidence>
<comment type="similarity">
    <text evidence="1">Belongs to the CFA/CMAS family.</text>
</comment>
<dbReference type="PIRSF" id="PIRSF003085">
    <property type="entry name" value="CMAS"/>
    <property type="match status" value="1"/>
</dbReference>
<dbReference type="Gene3D" id="3.40.50.150">
    <property type="entry name" value="Vaccinia Virus protein VP39"/>
    <property type="match status" value="1"/>
</dbReference>
<comment type="caution">
    <text evidence="7">The sequence shown here is derived from an EMBL/GenBank/DDBJ whole genome shotgun (WGS) entry which is preliminary data.</text>
</comment>
<dbReference type="GO" id="GO:0008610">
    <property type="term" value="P:lipid biosynthetic process"/>
    <property type="evidence" value="ECO:0007669"/>
    <property type="project" value="InterPro"/>
</dbReference>
<keyword evidence="8" id="KW-1185">Reference proteome</keyword>
<evidence type="ECO:0000256" key="2">
    <source>
        <dbReference type="ARBA" id="ARBA00022603"/>
    </source>
</evidence>
<evidence type="ECO:0000256" key="4">
    <source>
        <dbReference type="ARBA" id="ARBA00022691"/>
    </source>
</evidence>
<dbReference type="OrthoDB" id="9782855at2"/>
<dbReference type="Proteomes" id="UP000070299">
    <property type="component" value="Unassembled WGS sequence"/>
</dbReference>
<dbReference type="CDD" id="cd02440">
    <property type="entry name" value="AdoMet_MTases"/>
    <property type="match status" value="1"/>
</dbReference>
<accession>A0A136A3W6</accession>
<dbReference type="InterPro" id="IPR050723">
    <property type="entry name" value="CFA/CMAS"/>
</dbReference>
<evidence type="ECO:0000313" key="8">
    <source>
        <dbReference type="Proteomes" id="UP000070299"/>
    </source>
</evidence>
<dbReference type="PANTHER" id="PTHR43667">
    <property type="entry name" value="CYCLOPROPANE-FATTY-ACYL-PHOSPHOLIPID SYNTHASE"/>
    <property type="match status" value="1"/>
</dbReference>
<name>A0A136A3W6_9ALTE</name>
<dbReference type="Pfam" id="PF02353">
    <property type="entry name" value="CMAS"/>
    <property type="match status" value="1"/>
</dbReference>
<gene>
    <name evidence="7" type="ORF">AX660_07905</name>
</gene>
<proteinExistence type="inferred from homology"/>
<keyword evidence="2" id="KW-0489">Methyltransferase</keyword>
<dbReference type="AlphaFoldDB" id="A0A136A3W6"/>
<evidence type="ECO:0000256" key="3">
    <source>
        <dbReference type="ARBA" id="ARBA00022679"/>
    </source>
</evidence>
<reference evidence="8" key="1">
    <citation type="submission" date="2016-02" db="EMBL/GenBank/DDBJ databases">
        <authorList>
            <person name="Schultz-Johansen M."/>
            <person name="Glaring M.A."/>
            <person name="Bech P.K."/>
            <person name="Stougaard P."/>
        </authorList>
    </citation>
    <scope>NUCLEOTIDE SEQUENCE [LARGE SCALE GENOMIC DNA]</scope>
    <source>
        <strain evidence="8">S66</strain>
    </source>
</reference>
<evidence type="ECO:0000256" key="5">
    <source>
        <dbReference type="ARBA" id="ARBA00023098"/>
    </source>
</evidence>
<evidence type="ECO:0000256" key="6">
    <source>
        <dbReference type="PIRSR" id="PIRSR003085-1"/>
    </source>
</evidence>
<keyword evidence="5" id="KW-0443">Lipid metabolism</keyword>
<evidence type="ECO:0000313" key="7">
    <source>
        <dbReference type="EMBL" id="KXI29933.1"/>
    </source>
</evidence>
<dbReference type="RefSeq" id="WP_068373382.1">
    <property type="nucleotide sequence ID" value="NZ_LSNE01000003.1"/>
</dbReference>
<organism evidence="7 8">
    <name type="scientific">Paraglaciecola hydrolytica</name>
    <dbReference type="NCBI Taxonomy" id="1799789"/>
    <lineage>
        <taxon>Bacteria</taxon>
        <taxon>Pseudomonadati</taxon>
        <taxon>Pseudomonadota</taxon>
        <taxon>Gammaproteobacteria</taxon>
        <taxon>Alteromonadales</taxon>
        <taxon>Alteromonadaceae</taxon>
        <taxon>Paraglaciecola</taxon>
    </lineage>
</organism>
<dbReference type="STRING" id="1799789.AX660_07905"/>
<dbReference type="PANTHER" id="PTHR43667:SF2">
    <property type="entry name" value="FATTY ACID C-METHYL TRANSFERASE"/>
    <property type="match status" value="1"/>
</dbReference>